<name>A0ABW1SQW6_9LACO</name>
<dbReference type="EMBL" id="JBHSSK010000016">
    <property type="protein sequence ID" value="MFC6206894.1"/>
    <property type="molecule type" value="Genomic_DNA"/>
</dbReference>
<evidence type="ECO:0000313" key="1">
    <source>
        <dbReference type="EMBL" id="MFC6206894.1"/>
    </source>
</evidence>
<protein>
    <recommendedName>
        <fullName evidence="3">SCP domain-containing protein</fullName>
    </recommendedName>
</protein>
<evidence type="ECO:0000313" key="2">
    <source>
        <dbReference type="Proteomes" id="UP001596254"/>
    </source>
</evidence>
<reference evidence="2" key="1">
    <citation type="journal article" date="2019" name="Int. J. Syst. Evol. Microbiol.">
        <title>The Global Catalogue of Microorganisms (GCM) 10K type strain sequencing project: providing services to taxonomists for standard genome sequencing and annotation.</title>
        <authorList>
            <consortium name="The Broad Institute Genomics Platform"/>
            <consortium name="The Broad Institute Genome Sequencing Center for Infectious Disease"/>
            <person name="Wu L."/>
            <person name="Ma J."/>
        </authorList>
    </citation>
    <scope>NUCLEOTIDE SEQUENCE [LARGE SCALE GENOMIC DNA]</scope>
    <source>
        <strain evidence="2">CCM 8905</strain>
    </source>
</reference>
<sequence>MPLNYIYDDTDSDNGHRDILLDPAYNVIKTGTWYDTENQVVFNASILVPSNITVTPTPKAT</sequence>
<proteinExistence type="predicted"/>
<organism evidence="1 2">
    <name type="scientific">Levilactobacillus tongjiangensis</name>
    <dbReference type="NCBI Taxonomy" id="2486023"/>
    <lineage>
        <taxon>Bacteria</taxon>
        <taxon>Bacillati</taxon>
        <taxon>Bacillota</taxon>
        <taxon>Bacilli</taxon>
        <taxon>Lactobacillales</taxon>
        <taxon>Lactobacillaceae</taxon>
        <taxon>Levilactobacillus</taxon>
    </lineage>
</organism>
<evidence type="ECO:0008006" key="3">
    <source>
        <dbReference type="Google" id="ProtNLM"/>
    </source>
</evidence>
<dbReference type="RefSeq" id="WP_382338796.1">
    <property type="nucleotide sequence ID" value="NZ_JBHSSK010000016.1"/>
</dbReference>
<dbReference type="Proteomes" id="UP001596254">
    <property type="component" value="Unassembled WGS sequence"/>
</dbReference>
<comment type="caution">
    <text evidence="1">The sequence shown here is derived from an EMBL/GenBank/DDBJ whole genome shotgun (WGS) entry which is preliminary data.</text>
</comment>
<gene>
    <name evidence="1" type="ORF">ACFP1G_05300</name>
</gene>
<keyword evidence="2" id="KW-1185">Reference proteome</keyword>
<accession>A0ABW1SQW6</accession>